<feature type="compositionally biased region" description="Low complexity" evidence="1">
    <location>
        <begin position="148"/>
        <end position="159"/>
    </location>
</feature>
<feature type="compositionally biased region" description="Basic and acidic residues" evidence="1">
    <location>
        <begin position="33"/>
        <end position="42"/>
    </location>
</feature>
<dbReference type="AlphaFoldDB" id="A0A7W7CRZ9"/>
<dbReference type="RefSeq" id="WP_184952205.1">
    <property type="nucleotide sequence ID" value="NZ_BOMC01000056.1"/>
</dbReference>
<gene>
    <name evidence="2" type="ORF">BKA14_003760</name>
</gene>
<protein>
    <submittedName>
        <fullName evidence="2">Uncharacterized protein</fullName>
    </submittedName>
</protein>
<feature type="region of interest" description="Disordered" evidence="1">
    <location>
        <begin position="1"/>
        <end position="313"/>
    </location>
</feature>
<name>A0A7W7CRZ9_9ACTN</name>
<organism evidence="2 3">
    <name type="scientific">Paractinoplanes abujensis</name>
    <dbReference type="NCBI Taxonomy" id="882441"/>
    <lineage>
        <taxon>Bacteria</taxon>
        <taxon>Bacillati</taxon>
        <taxon>Actinomycetota</taxon>
        <taxon>Actinomycetes</taxon>
        <taxon>Micromonosporales</taxon>
        <taxon>Micromonosporaceae</taxon>
        <taxon>Paractinoplanes</taxon>
    </lineage>
</organism>
<sequence length="313" mass="33802">MEQTEAAIQSAVPAPARPSVISRTGAEQAGRADQQHPLRGDARGGPGARAAHLHHRRVQGGPAEQQRAQHEGRRQFVVVGAVRRLPDPAHVGQALHAEGRDQLPEGRAAPGGGGEHPDHPGQQEQVGQRVGQGDQPGLQRHGRRDQVAQEQHPQAQAEAAGHHQRVQDAGPVAAPGQAVDQQHQSRQQQRVAGQEEDVSRRRERHPAADQVDRDDDVADPARDRDDQQQGPGQHARRPVDPEADGDGGDRQDRIAVRHQGRGRGPFGDDRPDDSQRDADRAVPDPQRADPRNRHDAHFGARAGKLSTSGVAGR</sequence>
<feature type="compositionally biased region" description="Basic and acidic residues" evidence="1">
    <location>
        <begin position="266"/>
        <end position="298"/>
    </location>
</feature>
<evidence type="ECO:0000313" key="3">
    <source>
        <dbReference type="Proteomes" id="UP000542742"/>
    </source>
</evidence>
<evidence type="ECO:0000313" key="2">
    <source>
        <dbReference type="EMBL" id="MBB4693612.1"/>
    </source>
</evidence>
<feature type="compositionally biased region" description="Basic and acidic residues" evidence="1">
    <location>
        <begin position="197"/>
        <end position="211"/>
    </location>
</feature>
<keyword evidence="3" id="KW-1185">Reference proteome</keyword>
<dbReference type="EMBL" id="JACHMF010000001">
    <property type="protein sequence ID" value="MBB4693612.1"/>
    <property type="molecule type" value="Genomic_DNA"/>
</dbReference>
<evidence type="ECO:0000256" key="1">
    <source>
        <dbReference type="SAM" id="MobiDB-lite"/>
    </source>
</evidence>
<feature type="compositionally biased region" description="Low complexity" evidence="1">
    <location>
        <begin position="122"/>
        <end position="137"/>
    </location>
</feature>
<comment type="caution">
    <text evidence="2">The sequence shown here is derived from an EMBL/GenBank/DDBJ whole genome shotgun (WGS) entry which is preliminary data.</text>
</comment>
<reference evidence="2 3" key="1">
    <citation type="submission" date="2020-08" db="EMBL/GenBank/DDBJ databases">
        <title>Sequencing the genomes of 1000 actinobacteria strains.</title>
        <authorList>
            <person name="Klenk H.-P."/>
        </authorList>
    </citation>
    <scope>NUCLEOTIDE SEQUENCE [LARGE SCALE GENOMIC DNA]</scope>
    <source>
        <strain evidence="2 3">DSM 45518</strain>
    </source>
</reference>
<feature type="compositionally biased region" description="Low complexity" evidence="1">
    <location>
        <begin position="177"/>
        <end position="192"/>
    </location>
</feature>
<accession>A0A7W7CRZ9</accession>
<proteinExistence type="predicted"/>
<dbReference type="Proteomes" id="UP000542742">
    <property type="component" value="Unassembled WGS sequence"/>
</dbReference>